<feature type="coiled-coil region" evidence="1">
    <location>
        <begin position="162"/>
        <end position="217"/>
    </location>
</feature>
<reference evidence="4" key="1">
    <citation type="submission" date="2021-01" db="EMBL/GenBank/DDBJ databases">
        <authorList>
            <person name="Corre E."/>
            <person name="Pelletier E."/>
            <person name="Niang G."/>
            <person name="Scheremetjew M."/>
            <person name="Finn R."/>
            <person name="Kale V."/>
            <person name="Holt S."/>
            <person name="Cochrane G."/>
            <person name="Meng A."/>
            <person name="Brown T."/>
            <person name="Cohen L."/>
        </authorList>
    </citation>
    <scope>NUCLEOTIDE SEQUENCE</scope>
    <source>
        <strain evidence="4">CCMP2084</strain>
    </source>
</reference>
<feature type="compositionally biased region" description="Polar residues" evidence="2">
    <location>
        <begin position="1"/>
        <end position="12"/>
    </location>
</feature>
<proteinExistence type="predicted"/>
<feature type="domain" description="Helicase-associated" evidence="3">
    <location>
        <begin position="394"/>
        <end position="459"/>
    </location>
</feature>
<dbReference type="PANTHER" id="PTHR33418">
    <property type="entry name" value="HELICASE-ASSOCIATED"/>
    <property type="match status" value="1"/>
</dbReference>
<organism evidence="4">
    <name type="scientific">Attheya septentrionalis</name>
    <dbReference type="NCBI Taxonomy" id="420275"/>
    <lineage>
        <taxon>Eukaryota</taxon>
        <taxon>Sar</taxon>
        <taxon>Stramenopiles</taxon>
        <taxon>Ochrophyta</taxon>
        <taxon>Bacillariophyta</taxon>
        <taxon>Coscinodiscophyceae</taxon>
        <taxon>Chaetocerotophycidae</taxon>
        <taxon>Chaetocerotales</taxon>
        <taxon>Attheyaceae</taxon>
        <taxon>Attheya</taxon>
    </lineage>
</organism>
<accession>A0A7S2UIP0</accession>
<dbReference type="PANTHER" id="PTHR33418:SF1">
    <property type="entry name" value="HELICASE-ASSOCIATED DOMAIN-CONTAINING PROTEIN"/>
    <property type="match status" value="1"/>
</dbReference>
<evidence type="ECO:0000259" key="3">
    <source>
        <dbReference type="Pfam" id="PF03457"/>
    </source>
</evidence>
<dbReference type="Pfam" id="PF03457">
    <property type="entry name" value="HA"/>
    <property type="match status" value="3"/>
</dbReference>
<dbReference type="EMBL" id="HBHQ01015756">
    <property type="protein sequence ID" value="CAD9818688.1"/>
    <property type="molecule type" value="Transcribed_RNA"/>
</dbReference>
<feature type="domain" description="Helicase-associated" evidence="3">
    <location>
        <begin position="229"/>
        <end position="304"/>
    </location>
</feature>
<feature type="compositionally biased region" description="Polar residues" evidence="2">
    <location>
        <begin position="50"/>
        <end position="82"/>
    </location>
</feature>
<feature type="compositionally biased region" description="Polar residues" evidence="2">
    <location>
        <begin position="24"/>
        <end position="34"/>
    </location>
</feature>
<feature type="domain" description="Helicase-associated" evidence="3">
    <location>
        <begin position="317"/>
        <end position="384"/>
    </location>
</feature>
<gene>
    <name evidence="4" type="ORF">ASEP1449_LOCUS10520</name>
</gene>
<dbReference type="AlphaFoldDB" id="A0A7S2UIP0"/>
<sequence length="500" mass="57271">MAESLDASNAPTLETAAALFSPAEDTTGSQQQDLATMDVQGTAAEVTVEDTPNQNQKQNLHQLATVAATSQMALQPSNNQDVPITGENAPTAKNNKRKRGGLPLGRTNTPKEGEARGKMGRPKGSKDKKKRRRKSDEAIPRPSNTPKEQCKGIAASEDREKAEKALRLLRARERKVKLAEKEVAKTEAELTQAQKKLETAKETVVKAKTEKEEYLKRSAKDLAIVPGIWNDMYWNLEKFHKREGHILISKRDADHCEKDGIYDKLSDAHKFDYRKLSKWLGKQRTAHRQGGLSAYQDILLNDLGINWDPPQGPRPSIWQGKFTELKEFHRIHGHFKVPKTTITSDGKSLRSWVKVAITQYRNTREGKKPALSEERIQQLEEIGFDWGVPRVLIPWETRFRELQNYKEEFGNCDVPWRWTRNRPLAGWVNAQRNKYRDSMYGKKALLTPEQIQQLNEIGFRWSSGIKTRPDKIRKEENDVDEDQDNEILNQHLHVQEEEYV</sequence>
<protein>
    <recommendedName>
        <fullName evidence="3">Helicase-associated domain-containing protein</fullName>
    </recommendedName>
</protein>
<feature type="region of interest" description="Disordered" evidence="2">
    <location>
        <begin position="1"/>
        <end position="159"/>
    </location>
</feature>
<evidence type="ECO:0000313" key="4">
    <source>
        <dbReference type="EMBL" id="CAD9818688.1"/>
    </source>
</evidence>
<dbReference type="InterPro" id="IPR005114">
    <property type="entry name" value="Helicase_assoc"/>
</dbReference>
<evidence type="ECO:0000256" key="2">
    <source>
        <dbReference type="SAM" id="MobiDB-lite"/>
    </source>
</evidence>
<evidence type="ECO:0000256" key="1">
    <source>
        <dbReference type="SAM" id="Coils"/>
    </source>
</evidence>
<name>A0A7S2UIP0_9STRA</name>
<keyword evidence="1" id="KW-0175">Coiled coil</keyword>
<dbReference type="Gene3D" id="6.10.140.530">
    <property type="match status" value="3"/>
</dbReference>
<feature type="compositionally biased region" description="Basic residues" evidence="2">
    <location>
        <begin position="118"/>
        <end position="133"/>
    </location>
</feature>